<evidence type="ECO:0000313" key="4">
    <source>
        <dbReference type="Proteomes" id="UP000440367"/>
    </source>
</evidence>
<evidence type="ECO:0000256" key="1">
    <source>
        <dbReference type="SAM" id="MobiDB-lite"/>
    </source>
</evidence>
<sequence>MDPLEAILASMASATGNASPPKSKDDAAPASKSTSKKRERERECETLPASLSSSTPPSGIWNPQQQMLLDAAALRQLEDAARARSVNPAMEIARQQTVRALCNKIRRASEDLGIGKLPNAAYETWQFTSQLTVKELDPLIPHAGSDYSGLFEELRKAGATKSGAIKKCKELTRESERMLRRFGQQDFVAGKKKKVHVAAAEDDVRQLSYGNSTVKLSAAHFAKLREMYARKLGMSGDGSSMTPKHQRSFESALFCLLLRYDSLDGGGFQAALNEECFDVLLKGFDCKMECFASPLNCRYSRFCSAFLDTDFAFGSVGSFFDFSPRSGCFEANPPFIPKVIKRMADHMTALLNAADGPLAFIVIIPAWQDTEGWQQLNASRYNQTHLLVPQKQHGYCEGKQQIRKTRWRIASFDTSVFFWQNSKACNKWPVTEEKLESLKSAFKSKQADERDALGLRKSVHSKVPDSMGSPRIAAATDSAQGRAILLTRRRSKDSKRRKKKTPSLEEQYEAETAGMSAAERLRFLRKKRQENMMVRRESVAGDDFMAEVANNMKKKGKERQRGEGEQVEEERKRRQMQEEMKAKEQEAERKEREEQEARERELRREQERQRILTVLFERIRANACA</sequence>
<feature type="region of interest" description="Disordered" evidence="1">
    <location>
        <begin position="552"/>
        <end position="605"/>
    </location>
</feature>
<feature type="compositionally biased region" description="Low complexity" evidence="1">
    <location>
        <begin position="46"/>
        <end position="58"/>
    </location>
</feature>
<feature type="compositionally biased region" description="Basic and acidic residues" evidence="1">
    <location>
        <begin position="559"/>
        <end position="605"/>
    </location>
</feature>
<feature type="compositionally biased region" description="Basic and acidic residues" evidence="1">
    <location>
        <begin position="36"/>
        <end position="45"/>
    </location>
</feature>
<gene>
    <name evidence="3" type="ORF">PF002_g5359</name>
</gene>
<evidence type="ECO:0000313" key="3">
    <source>
        <dbReference type="EMBL" id="KAE9249311.1"/>
    </source>
</evidence>
<dbReference type="InterPro" id="IPR039881">
    <property type="entry name" value="PCIF1-like"/>
</dbReference>
<dbReference type="GO" id="GO:0016422">
    <property type="term" value="F:mRNA (2'-O-methyladenosine-N6-)-methyltransferase activity"/>
    <property type="evidence" value="ECO:0007669"/>
    <property type="project" value="InterPro"/>
</dbReference>
<dbReference type="Pfam" id="PF12237">
    <property type="entry name" value="PCIF1_WW"/>
    <property type="match status" value="1"/>
</dbReference>
<feature type="domain" description="PCIF1 WW" evidence="2">
    <location>
        <begin position="223"/>
        <end position="398"/>
    </location>
</feature>
<evidence type="ECO:0000259" key="2">
    <source>
        <dbReference type="Pfam" id="PF12237"/>
    </source>
</evidence>
<feature type="region of interest" description="Disordered" evidence="1">
    <location>
        <begin position="449"/>
        <end position="512"/>
    </location>
</feature>
<dbReference type="AlphaFoldDB" id="A0A6A4A4B0"/>
<dbReference type="GO" id="GO:0099122">
    <property type="term" value="F:RNA polymerase II C-terminal domain binding"/>
    <property type="evidence" value="ECO:0007669"/>
    <property type="project" value="InterPro"/>
</dbReference>
<feature type="region of interest" description="Disordered" evidence="1">
    <location>
        <begin position="1"/>
        <end position="61"/>
    </location>
</feature>
<proteinExistence type="predicted"/>
<organism evidence="3 4">
    <name type="scientific">Phytophthora fragariae</name>
    <dbReference type="NCBI Taxonomy" id="53985"/>
    <lineage>
        <taxon>Eukaryota</taxon>
        <taxon>Sar</taxon>
        <taxon>Stramenopiles</taxon>
        <taxon>Oomycota</taxon>
        <taxon>Peronosporomycetes</taxon>
        <taxon>Peronosporales</taxon>
        <taxon>Peronosporaceae</taxon>
        <taxon>Phytophthora</taxon>
    </lineage>
</organism>
<dbReference type="PANTHER" id="PTHR21727:SF0">
    <property type="entry name" value="MRNA (2'-O-METHYLADENOSINE-N(6)-)-METHYLTRANSFERASE"/>
    <property type="match status" value="1"/>
</dbReference>
<dbReference type="EMBL" id="QXGD01000174">
    <property type="protein sequence ID" value="KAE9249311.1"/>
    <property type="molecule type" value="Genomic_DNA"/>
</dbReference>
<reference evidence="3 4" key="1">
    <citation type="submission" date="2018-08" db="EMBL/GenBank/DDBJ databases">
        <title>Genomic investigation of the strawberry pathogen Phytophthora fragariae indicates pathogenicity is determined by transcriptional variation in three key races.</title>
        <authorList>
            <person name="Adams T.M."/>
            <person name="Armitage A.D."/>
            <person name="Sobczyk M.K."/>
            <person name="Bates H.J."/>
            <person name="Dunwell J.M."/>
            <person name="Nellist C.F."/>
            <person name="Harrison R.J."/>
        </authorList>
    </citation>
    <scope>NUCLEOTIDE SEQUENCE [LARGE SCALE GENOMIC DNA]</scope>
    <source>
        <strain evidence="3 4">BC-1</strain>
    </source>
</reference>
<dbReference type="Proteomes" id="UP000440367">
    <property type="component" value="Unassembled WGS sequence"/>
</dbReference>
<accession>A0A6A4A4B0</accession>
<comment type="caution">
    <text evidence="3">The sequence shown here is derived from an EMBL/GenBank/DDBJ whole genome shotgun (WGS) entry which is preliminary data.</text>
</comment>
<feature type="compositionally biased region" description="Basic residues" evidence="1">
    <location>
        <begin position="487"/>
        <end position="501"/>
    </location>
</feature>
<protein>
    <recommendedName>
        <fullName evidence="2">PCIF1 WW domain-containing protein</fullName>
    </recommendedName>
</protein>
<name>A0A6A4A4B0_9STRA</name>
<dbReference type="InterPro" id="IPR022035">
    <property type="entry name" value="PCIF1_WW"/>
</dbReference>
<dbReference type="PANTHER" id="PTHR21727">
    <property type="entry name" value="PHOSPHORYLATED CTD INTERACTING FACTOR 1"/>
    <property type="match status" value="1"/>
</dbReference>